<dbReference type="InterPro" id="IPR017853">
    <property type="entry name" value="GH"/>
</dbReference>
<dbReference type="EMBL" id="JAAGAX010000006">
    <property type="protein sequence ID" value="KAF2311438.1"/>
    <property type="molecule type" value="Genomic_DNA"/>
</dbReference>
<organism evidence="3 4">
    <name type="scientific">Hevea brasiliensis</name>
    <name type="common">Para rubber tree</name>
    <name type="synonym">Siphonia brasiliensis</name>
    <dbReference type="NCBI Taxonomy" id="3981"/>
    <lineage>
        <taxon>Eukaryota</taxon>
        <taxon>Viridiplantae</taxon>
        <taxon>Streptophyta</taxon>
        <taxon>Embryophyta</taxon>
        <taxon>Tracheophyta</taxon>
        <taxon>Spermatophyta</taxon>
        <taxon>Magnoliopsida</taxon>
        <taxon>eudicotyledons</taxon>
        <taxon>Gunneridae</taxon>
        <taxon>Pentapetalae</taxon>
        <taxon>rosids</taxon>
        <taxon>fabids</taxon>
        <taxon>Malpighiales</taxon>
        <taxon>Euphorbiaceae</taxon>
        <taxon>Crotonoideae</taxon>
        <taxon>Micrandreae</taxon>
        <taxon>Hevea</taxon>
    </lineage>
</organism>
<evidence type="ECO:0000313" key="3">
    <source>
        <dbReference type="EMBL" id="KAF2311438.1"/>
    </source>
</evidence>
<sequence length="308" mass="34240">MKVVKAHSSAFKLLEEKSPPNILWTIWLVHLGCSVNVRLILRQSKMRSRAFWREGARPSGSLSMMGQSICMMTRTLSDVEGTLDKGMGAFIEDLKEEFRTVEDAYVWHAFLGYWGGVRPKAPAMPESKVIVPRLSQGLQKTMDDLAANKILTYGIGFVPPELAYKLYNGLHSHLVSAGIDGVKIDVIHVIAGDGIGEYGGRVEVAKAYYKALSASIRNHFNGNGVIASMEQGNDFMLLGTEAISLGRVGMSLRIENRESIIRNKRRKALHSHHLIAVNIVGDDFWAPTMRRSKRIILAARMPYCALCL</sequence>
<dbReference type="Proteomes" id="UP000467840">
    <property type="component" value="Chromosome 14"/>
</dbReference>
<dbReference type="Pfam" id="PF05691">
    <property type="entry name" value="Raffinose_syn"/>
    <property type="match status" value="1"/>
</dbReference>
<dbReference type="GO" id="GO:0047274">
    <property type="term" value="F:galactinol-sucrose galactosyltransferase activity"/>
    <property type="evidence" value="ECO:0007669"/>
    <property type="project" value="TreeGrafter"/>
</dbReference>
<protein>
    <submittedName>
        <fullName evidence="3">Uncharacterized protein</fullName>
    </submittedName>
</protein>
<dbReference type="PANTHER" id="PTHR31268:SF37">
    <property type="entry name" value="GALACTINOL--SUCROSE GALACTOSYLTRANSFERASE"/>
    <property type="match status" value="1"/>
</dbReference>
<keyword evidence="2" id="KW-0119">Carbohydrate metabolism</keyword>
<dbReference type="AlphaFoldDB" id="A0A6A6MG69"/>
<evidence type="ECO:0000256" key="2">
    <source>
        <dbReference type="ARBA" id="ARBA00023277"/>
    </source>
</evidence>
<dbReference type="InterPro" id="IPR008811">
    <property type="entry name" value="Glycosyl_hydrolases_36"/>
</dbReference>
<comment type="similarity">
    <text evidence="1">Belongs to the glycosyl hydrolases 36 family.</text>
</comment>
<comment type="caution">
    <text evidence="3">The sequence shown here is derived from an EMBL/GenBank/DDBJ whole genome shotgun (WGS) entry which is preliminary data.</text>
</comment>
<accession>A0A6A6MG69</accession>
<gene>
    <name evidence="3" type="ORF">GH714_022998</name>
</gene>
<dbReference type="SUPFAM" id="SSF51445">
    <property type="entry name" value="(Trans)glycosidases"/>
    <property type="match status" value="1"/>
</dbReference>
<name>A0A6A6MG69_HEVBR</name>
<reference evidence="3 4" key="1">
    <citation type="journal article" date="2020" name="Mol. Plant">
        <title>The Chromosome-Based Rubber Tree Genome Provides New Insights into Spurge Genome Evolution and Rubber Biosynthesis.</title>
        <authorList>
            <person name="Liu J."/>
            <person name="Shi C."/>
            <person name="Shi C.C."/>
            <person name="Li W."/>
            <person name="Zhang Q.J."/>
            <person name="Zhang Y."/>
            <person name="Li K."/>
            <person name="Lu H.F."/>
            <person name="Shi C."/>
            <person name="Zhu S.T."/>
            <person name="Xiao Z.Y."/>
            <person name="Nan H."/>
            <person name="Yue Y."/>
            <person name="Zhu X.G."/>
            <person name="Wu Y."/>
            <person name="Hong X.N."/>
            <person name="Fan G.Y."/>
            <person name="Tong Y."/>
            <person name="Zhang D."/>
            <person name="Mao C.L."/>
            <person name="Liu Y.L."/>
            <person name="Hao S.J."/>
            <person name="Liu W.Q."/>
            <person name="Lv M.Q."/>
            <person name="Zhang H.B."/>
            <person name="Liu Y."/>
            <person name="Hu-Tang G.R."/>
            <person name="Wang J.P."/>
            <person name="Wang J.H."/>
            <person name="Sun Y.H."/>
            <person name="Ni S.B."/>
            <person name="Chen W.B."/>
            <person name="Zhang X.C."/>
            <person name="Jiao Y.N."/>
            <person name="Eichler E.E."/>
            <person name="Li G.H."/>
            <person name="Liu X."/>
            <person name="Gao L.Z."/>
        </authorList>
    </citation>
    <scope>NUCLEOTIDE SEQUENCE [LARGE SCALE GENOMIC DNA]</scope>
    <source>
        <strain evidence="4">cv. GT1</strain>
        <tissue evidence="3">Leaf</tissue>
    </source>
</reference>
<dbReference type="PANTHER" id="PTHR31268">
    <property type="match status" value="1"/>
</dbReference>
<proteinExistence type="inferred from homology"/>
<evidence type="ECO:0000313" key="4">
    <source>
        <dbReference type="Proteomes" id="UP000467840"/>
    </source>
</evidence>
<keyword evidence="4" id="KW-1185">Reference proteome</keyword>
<evidence type="ECO:0000256" key="1">
    <source>
        <dbReference type="ARBA" id="ARBA00007240"/>
    </source>
</evidence>